<evidence type="ECO:0000256" key="1">
    <source>
        <dbReference type="SAM" id="MobiDB-lite"/>
    </source>
</evidence>
<accession>A0A243W6K6</accession>
<gene>
    <name evidence="3" type="ORF">BXP70_26140</name>
</gene>
<dbReference type="Pfam" id="PF13683">
    <property type="entry name" value="rve_3"/>
    <property type="match status" value="1"/>
</dbReference>
<dbReference type="PANTHER" id="PTHR46889:SF4">
    <property type="entry name" value="TRANSPOSASE INSO FOR INSERTION SEQUENCE ELEMENT IS911B-RELATED"/>
    <property type="match status" value="1"/>
</dbReference>
<dbReference type="InterPro" id="IPR001584">
    <property type="entry name" value="Integrase_cat-core"/>
</dbReference>
<dbReference type="InterPro" id="IPR012337">
    <property type="entry name" value="RNaseH-like_sf"/>
</dbReference>
<dbReference type="PANTHER" id="PTHR46889">
    <property type="entry name" value="TRANSPOSASE INSF FOR INSERTION SEQUENCE IS3B-RELATED"/>
    <property type="match status" value="1"/>
</dbReference>
<dbReference type="GO" id="GO:0003676">
    <property type="term" value="F:nucleic acid binding"/>
    <property type="evidence" value="ECO:0007669"/>
    <property type="project" value="InterPro"/>
</dbReference>
<protein>
    <recommendedName>
        <fullName evidence="2">Integrase catalytic domain-containing protein</fullName>
    </recommendedName>
</protein>
<dbReference type="AlphaFoldDB" id="A0A243W6K6"/>
<proteinExistence type="predicted"/>
<dbReference type="Gene3D" id="3.30.420.10">
    <property type="entry name" value="Ribonuclease H-like superfamily/Ribonuclease H"/>
    <property type="match status" value="1"/>
</dbReference>
<reference evidence="3 4" key="1">
    <citation type="submission" date="2017-01" db="EMBL/GenBank/DDBJ databases">
        <title>A new Hymenobacter.</title>
        <authorList>
            <person name="Liang Y."/>
            <person name="Feng F."/>
        </authorList>
    </citation>
    <scope>NUCLEOTIDE SEQUENCE [LARGE SCALE GENOMIC DNA]</scope>
    <source>
        <strain evidence="3">MIMBbqt21</strain>
    </source>
</reference>
<name>A0A243W6K6_9BACT</name>
<comment type="caution">
    <text evidence="3">The sequence shown here is derived from an EMBL/GenBank/DDBJ whole genome shotgun (WGS) entry which is preliminary data.</text>
</comment>
<dbReference type="SUPFAM" id="SSF53098">
    <property type="entry name" value="Ribonuclease H-like"/>
    <property type="match status" value="1"/>
</dbReference>
<dbReference type="GO" id="GO:0015074">
    <property type="term" value="P:DNA integration"/>
    <property type="evidence" value="ECO:0007669"/>
    <property type="project" value="InterPro"/>
</dbReference>
<evidence type="ECO:0000313" key="3">
    <source>
        <dbReference type="EMBL" id="OUJ69792.1"/>
    </source>
</evidence>
<dbReference type="InterPro" id="IPR050900">
    <property type="entry name" value="Transposase_IS3/IS150/IS904"/>
</dbReference>
<dbReference type="OrthoDB" id="887091at2"/>
<dbReference type="Proteomes" id="UP000194873">
    <property type="component" value="Unassembled WGS sequence"/>
</dbReference>
<dbReference type="EMBL" id="MTSE01000031">
    <property type="protein sequence ID" value="OUJ69792.1"/>
    <property type="molecule type" value="Genomic_DNA"/>
</dbReference>
<evidence type="ECO:0000313" key="4">
    <source>
        <dbReference type="Proteomes" id="UP000194873"/>
    </source>
</evidence>
<feature type="compositionally biased region" description="Basic and acidic residues" evidence="1">
    <location>
        <begin position="9"/>
        <end position="20"/>
    </location>
</feature>
<sequence length="107" mass="12364">MSVKSSKSTPDKRRKYDDTFKAERHEAVQSMSRRSNCYDNAHAESFWSRLKTELLDGGSFANLTEARLEISHYIAYYNAERRHSALGYQAPNHFEIHFQTTSQLCAA</sequence>
<feature type="domain" description="Integrase catalytic" evidence="2">
    <location>
        <begin position="29"/>
        <end position="91"/>
    </location>
</feature>
<feature type="region of interest" description="Disordered" evidence="1">
    <location>
        <begin position="1"/>
        <end position="20"/>
    </location>
</feature>
<evidence type="ECO:0000259" key="2">
    <source>
        <dbReference type="Pfam" id="PF13683"/>
    </source>
</evidence>
<dbReference type="InterPro" id="IPR036397">
    <property type="entry name" value="RNaseH_sf"/>
</dbReference>
<keyword evidence="4" id="KW-1185">Reference proteome</keyword>
<dbReference type="RefSeq" id="WP_086597071.1">
    <property type="nucleotide sequence ID" value="NZ_MTSE01000031.1"/>
</dbReference>
<organism evidence="3 4">
    <name type="scientific">Hymenobacter crusticola</name>
    <dbReference type="NCBI Taxonomy" id="1770526"/>
    <lineage>
        <taxon>Bacteria</taxon>
        <taxon>Pseudomonadati</taxon>
        <taxon>Bacteroidota</taxon>
        <taxon>Cytophagia</taxon>
        <taxon>Cytophagales</taxon>
        <taxon>Hymenobacteraceae</taxon>
        <taxon>Hymenobacter</taxon>
    </lineage>
</organism>